<comment type="similarity">
    <text evidence="1">Belongs to the 'phage' integrase family.</text>
</comment>
<sequence>MGKYNTISEAINAYLDTVRLARSQHTYMTYCNALKNFQVCLTKNNIQSVKAPLDDLGEDAIAWYATYLKKYAPTTEQLYLTAVKGFYDFLVAEEALDINLPKVKLLIKQRSRRSGQRIPQFPANAISELLDYYEKKEMNPNYDQKVKLRELRDKAFLITLADTGLRVHEACQLRRGDIDWNEGKALIIGKGDKQAIIRFSRRSLRAMKAYLQERSSLDGSCGRPLTSLPLFARHDKGAGNKIKPITPTTGRNIVTERVAEALGKEAVGTITPHSFRHYFVTRVLLTTGNLKLAQSLARHQNIAVTQRYAHLADDELDSGYWQVFEEE</sequence>
<dbReference type="Gene3D" id="1.10.443.10">
    <property type="entry name" value="Intergrase catalytic core"/>
    <property type="match status" value="1"/>
</dbReference>
<dbReference type="SUPFAM" id="SSF56349">
    <property type="entry name" value="DNA breaking-rejoining enzymes"/>
    <property type="match status" value="1"/>
</dbReference>
<keyword evidence="2" id="KW-0229">DNA integration</keyword>
<dbReference type="PANTHER" id="PTHR30349:SF41">
    <property type="entry name" value="INTEGRASE_RECOMBINASE PROTEIN MJ0367-RELATED"/>
    <property type="match status" value="1"/>
</dbReference>
<accession>A0A101FYP2</accession>
<comment type="caution">
    <text evidence="8">The sequence shown here is derived from an EMBL/GenBank/DDBJ whole genome shotgun (WGS) entry which is preliminary data.</text>
</comment>
<dbReference type="InterPro" id="IPR004107">
    <property type="entry name" value="Integrase_SAM-like_N"/>
</dbReference>
<feature type="domain" description="Tyr recombinase" evidence="6">
    <location>
        <begin position="128"/>
        <end position="321"/>
    </location>
</feature>
<name>A0A101FYP2_9CHLR</name>
<evidence type="ECO:0000313" key="9">
    <source>
        <dbReference type="Proteomes" id="UP000064249"/>
    </source>
</evidence>
<dbReference type="GO" id="GO:0006310">
    <property type="term" value="P:DNA recombination"/>
    <property type="evidence" value="ECO:0007669"/>
    <property type="project" value="UniProtKB-KW"/>
</dbReference>
<evidence type="ECO:0000256" key="2">
    <source>
        <dbReference type="ARBA" id="ARBA00022908"/>
    </source>
</evidence>
<dbReference type="Pfam" id="PF02899">
    <property type="entry name" value="Phage_int_SAM_1"/>
    <property type="match status" value="1"/>
</dbReference>
<dbReference type="InterPro" id="IPR044068">
    <property type="entry name" value="CB"/>
</dbReference>
<dbReference type="Pfam" id="PF00589">
    <property type="entry name" value="Phage_integrase"/>
    <property type="match status" value="1"/>
</dbReference>
<evidence type="ECO:0000256" key="4">
    <source>
        <dbReference type="ARBA" id="ARBA00023172"/>
    </source>
</evidence>
<dbReference type="InterPro" id="IPR050090">
    <property type="entry name" value="Tyrosine_recombinase_XerCD"/>
</dbReference>
<feature type="domain" description="Core-binding (CB)" evidence="7">
    <location>
        <begin position="5"/>
        <end position="91"/>
    </location>
</feature>
<dbReference type="PANTHER" id="PTHR30349">
    <property type="entry name" value="PHAGE INTEGRASE-RELATED"/>
    <property type="match status" value="1"/>
</dbReference>
<dbReference type="Proteomes" id="UP000064249">
    <property type="component" value="Unassembled WGS sequence"/>
</dbReference>
<dbReference type="InterPro" id="IPR002104">
    <property type="entry name" value="Integrase_catalytic"/>
</dbReference>
<dbReference type="EMBL" id="LGFU01000004">
    <property type="protein sequence ID" value="KUK46910.1"/>
    <property type="molecule type" value="Genomic_DNA"/>
</dbReference>
<evidence type="ECO:0000259" key="7">
    <source>
        <dbReference type="PROSITE" id="PS51900"/>
    </source>
</evidence>
<dbReference type="AlphaFoldDB" id="A0A101FYP2"/>
<dbReference type="GO" id="GO:0003677">
    <property type="term" value="F:DNA binding"/>
    <property type="evidence" value="ECO:0007669"/>
    <property type="project" value="UniProtKB-UniRule"/>
</dbReference>
<evidence type="ECO:0000259" key="6">
    <source>
        <dbReference type="PROSITE" id="PS51898"/>
    </source>
</evidence>
<dbReference type="InterPro" id="IPR013762">
    <property type="entry name" value="Integrase-like_cat_sf"/>
</dbReference>
<evidence type="ECO:0000256" key="1">
    <source>
        <dbReference type="ARBA" id="ARBA00008857"/>
    </source>
</evidence>
<proteinExistence type="inferred from homology"/>
<dbReference type="PROSITE" id="PS51898">
    <property type="entry name" value="TYR_RECOMBINASE"/>
    <property type="match status" value="1"/>
</dbReference>
<dbReference type="GO" id="GO:0015074">
    <property type="term" value="P:DNA integration"/>
    <property type="evidence" value="ECO:0007669"/>
    <property type="project" value="UniProtKB-KW"/>
</dbReference>
<dbReference type="Gene3D" id="1.10.150.130">
    <property type="match status" value="1"/>
</dbReference>
<keyword evidence="3 5" id="KW-0238">DNA-binding</keyword>
<evidence type="ECO:0000256" key="5">
    <source>
        <dbReference type="PROSITE-ProRule" id="PRU01248"/>
    </source>
</evidence>
<organism evidence="8 9">
    <name type="scientific">Anaerolinea thermophila</name>
    <dbReference type="NCBI Taxonomy" id="167964"/>
    <lineage>
        <taxon>Bacteria</taxon>
        <taxon>Bacillati</taxon>
        <taxon>Chloroflexota</taxon>
        <taxon>Anaerolineae</taxon>
        <taxon>Anaerolineales</taxon>
        <taxon>Anaerolineaceae</taxon>
        <taxon>Anaerolinea</taxon>
    </lineage>
</organism>
<dbReference type="CDD" id="cd00397">
    <property type="entry name" value="DNA_BRE_C"/>
    <property type="match status" value="1"/>
</dbReference>
<dbReference type="PROSITE" id="PS51900">
    <property type="entry name" value="CB"/>
    <property type="match status" value="1"/>
</dbReference>
<evidence type="ECO:0000313" key="8">
    <source>
        <dbReference type="EMBL" id="KUK46910.1"/>
    </source>
</evidence>
<dbReference type="InterPro" id="IPR010998">
    <property type="entry name" value="Integrase_recombinase_N"/>
</dbReference>
<evidence type="ECO:0000256" key="3">
    <source>
        <dbReference type="ARBA" id="ARBA00023125"/>
    </source>
</evidence>
<dbReference type="InterPro" id="IPR011010">
    <property type="entry name" value="DNA_brk_join_enz"/>
</dbReference>
<gene>
    <name evidence="8" type="ORF">XD73_0231</name>
</gene>
<keyword evidence="4" id="KW-0233">DNA recombination</keyword>
<protein>
    <submittedName>
        <fullName evidence="8">Putative site-specific recombinase</fullName>
    </submittedName>
</protein>
<reference evidence="8 9" key="1">
    <citation type="journal article" date="2015" name="MBio">
        <title>Genome-Resolved Metagenomic Analysis Reveals Roles for Candidate Phyla and Other Microbial Community Members in Biogeochemical Transformations in Oil Reservoirs.</title>
        <authorList>
            <person name="Hu P."/>
            <person name="Tom L."/>
            <person name="Singh A."/>
            <person name="Thomas B.C."/>
            <person name="Baker B.J."/>
            <person name="Piceno Y.M."/>
            <person name="Andersen G.L."/>
            <person name="Banfield J.F."/>
        </authorList>
    </citation>
    <scope>NUCLEOTIDE SEQUENCE [LARGE SCALE GENOMIC DNA]</scope>
    <source>
        <strain evidence="8">46_16</strain>
    </source>
</reference>